<reference evidence="1 2" key="1">
    <citation type="submission" date="2018-08" db="EMBL/GenBank/DDBJ databases">
        <title>Genome and evolution of the arbuscular mycorrhizal fungus Diversispora epigaea (formerly Glomus versiforme) and its bacterial endosymbionts.</title>
        <authorList>
            <person name="Sun X."/>
            <person name="Fei Z."/>
            <person name="Harrison M."/>
        </authorList>
    </citation>
    <scope>NUCLEOTIDE SEQUENCE [LARGE SCALE GENOMIC DNA]</scope>
    <source>
        <strain evidence="1 2">IT104</strain>
    </source>
</reference>
<protein>
    <submittedName>
        <fullName evidence="1">Uncharacterized protein</fullName>
    </submittedName>
</protein>
<accession>A0A397GZ11</accession>
<dbReference type="EMBL" id="PQFF01000379">
    <property type="protein sequence ID" value="RHZ54303.1"/>
    <property type="molecule type" value="Genomic_DNA"/>
</dbReference>
<keyword evidence="2" id="KW-1185">Reference proteome</keyword>
<sequence length="68" mass="7726">MGSLHKHCHGHACTVVVVKGKETYEIIGDYNPLTRDNTCKCRVENTQRAILIVCKNEQNNCGFQFLFV</sequence>
<dbReference type="Proteomes" id="UP000266861">
    <property type="component" value="Unassembled WGS sequence"/>
</dbReference>
<dbReference type="AlphaFoldDB" id="A0A397GZ11"/>
<proteinExistence type="predicted"/>
<name>A0A397GZ11_9GLOM</name>
<evidence type="ECO:0000313" key="2">
    <source>
        <dbReference type="Proteomes" id="UP000266861"/>
    </source>
</evidence>
<comment type="caution">
    <text evidence="1">The sequence shown here is derived from an EMBL/GenBank/DDBJ whole genome shotgun (WGS) entry which is preliminary data.</text>
</comment>
<evidence type="ECO:0000313" key="1">
    <source>
        <dbReference type="EMBL" id="RHZ54303.1"/>
    </source>
</evidence>
<organism evidence="1 2">
    <name type="scientific">Diversispora epigaea</name>
    <dbReference type="NCBI Taxonomy" id="1348612"/>
    <lineage>
        <taxon>Eukaryota</taxon>
        <taxon>Fungi</taxon>
        <taxon>Fungi incertae sedis</taxon>
        <taxon>Mucoromycota</taxon>
        <taxon>Glomeromycotina</taxon>
        <taxon>Glomeromycetes</taxon>
        <taxon>Diversisporales</taxon>
        <taxon>Diversisporaceae</taxon>
        <taxon>Diversispora</taxon>
    </lineage>
</organism>
<gene>
    <name evidence="1" type="ORF">Glove_428g35</name>
</gene>